<dbReference type="GO" id="GO:0000176">
    <property type="term" value="C:nuclear exosome (RNase complex)"/>
    <property type="evidence" value="ECO:0007669"/>
    <property type="project" value="UniProtKB-ARBA"/>
</dbReference>
<dbReference type="Pfam" id="PF03725">
    <property type="entry name" value="RNase_PH_C"/>
    <property type="match status" value="1"/>
</dbReference>
<evidence type="ECO:0000256" key="2">
    <source>
        <dbReference type="ARBA" id="ARBA00006678"/>
    </source>
</evidence>
<feature type="domain" description="Exoribonuclease phosphorolytic" evidence="7">
    <location>
        <begin position="145"/>
        <end position="197"/>
    </location>
</feature>
<keyword evidence="4" id="KW-0271">Exosome</keyword>
<dbReference type="AlphaFoldDB" id="A0A9P7VDC9"/>
<protein>
    <submittedName>
        <fullName evidence="8">Exosome non-catalytic core subunit rrp46</fullName>
    </submittedName>
</protein>
<dbReference type="GO" id="GO:0000177">
    <property type="term" value="C:cytoplasmic exosome (RNase complex)"/>
    <property type="evidence" value="ECO:0007669"/>
    <property type="project" value="TreeGrafter"/>
</dbReference>
<dbReference type="InterPro" id="IPR020568">
    <property type="entry name" value="Ribosomal_Su5_D2-typ_SF"/>
</dbReference>
<dbReference type="InterPro" id="IPR050080">
    <property type="entry name" value="RNase_PH"/>
</dbReference>
<evidence type="ECO:0000256" key="3">
    <source>
        <dbReference type="ARBA" id="ARBA00022552"/>
    </source>
</evidence>
<sequence>MSSLEVHAGVLGNSDGSCLYVVNGNKVITSVVGPIEAKARQELPQTVSLEVVVRPVTGLSNSREKLLEEKIRNLLQNIIIGFKYPRQTIQVVVQFLIADGRPEYTALELNMAINSAFYALVDAGVAMYKSFVSTVVAVPPEQGSSLIFDPSMEQIVASKSHHVVTYSVEHDECKIILLESNGLFEMKELKNILDAAKIQCLTVHEDVQRDVIESKLQQDYIWKS</sequence>
<dbReference type="Pfam" id="PF01138">
    <property type="entry name" value="RNase_PH"/>
    <property type="match status" value="1"/>
</dbReference>
<dbReference type="PANTHER" id="PTHR11953:SF1">
    <property type="entry name" value="EXOSOME COMPLEX COMPONENT RRP46"/>
    <property type="match status" value="1"/>
</dbReference>
<dbReference type="InterPro" id="IPR001247">
    <property type="entry name" value="ExoRNase_PH_dom1"/>
</dbReference>
<evidence type="ECO:0000259" key="6">
    <source>
        <dbReference type="Pfam" id="PF01138"/>
    </source>
</evidence>
<dbReference type="GO" id="GO:0016075">
    <property type="term" value="P:rRNA catabolic process"/>
    <property type="evidence" value="ECO:0007669"/>
    <property type="project" value="TreeGrafter"/>
</dbReference>
<dbReference type="GO" id="GO:0000467">
    <property type="term" value="P:exonucleolytic trimming to generate mature 3'-end of 5.8S rRNA from tricistronic rRNA transcript (SSU-rRNA, 5.8S rRNA, LSU-rRNA)"/>
    <property type="evidence" value="ECO:0007669"/>
    <property type="project" value="UniProtKB-ARBA"/>
</dbReference>
<name>A0A9P7VDC9_9ASCO</name>
<keyword evidence="3" id="KW-0698">rRNA processing</keyword>
<dbReference type="GO" id="GO:0071051">
    <property type="term" value="P:poly(A)-dependent snoRNA 3'-end processing"/>
    <property type="evidence" value="ECO:0007669"/>
    <property type="project" value="TreeGrafter"/>
</dbReference>
<dbReference type="GeneID" id="66115553"/>
<dbReference type="Proteomes" id="UP000790833">
    <property type="component" value="Unassembled WGS sequence"/>
</dbReference>
<evidence type="ECO:0000313" key="8">
    <source>
        <dbReference type="EMBL" id="KAG7195794.1"/>
    </source>
</evidence>
<dbReference type="InterPro" id="IPR027408">
    <property type="entry name" value="PNPase/RNase_PH_dom_sf"/>
</dbReference>
<accession>A0A9P7VDC9</accession>
<evidence type="ECO:0000256" key="4">
    <source>
        <dbReference type="ARBA" id="ARBA00022835"/>
    </source>
</evidence>
<dbReference type="GO" id="GO:0003723">
    <property type="term" value="F:RNA binding"/>
    <property type="evidence" value="ECO:0007669"/>
    <property type="project" value="TreeGrafter"/>
</dbReference>
<dbReference type="RefSeq" id="XP_043051339.1">
    <property type="nucleotide sequence ID" value="XM_043192951.1"/>
</dbReference>
<reference evidence="8" key="1">
    <citation type="submission" date="2021-03" db="EMBL/GenBank/DDBJ databases">
        <authorList>
            <person name="Palmer J.M."/>
        </authorList>
    </citation>
    <scope>NUCLEOTIDE SEQUENCE</scope>
    <source>
        <strain evidence="8">ARV_011</strain>
    </source>
</reference>
<feature type="domain" description="Exoribonuclease phosphorolytic" evidence="6">
    <location>
        <begin position="4"/>
        <end position="125"/>
    </location>
</feature>
<comment type="similarity">
    <text evidence="2">Belongs to the RNase PH family.</text>
</comment>
<dbReference type="SUPFAM" id="SSF54211">
    <property type="entry name" value="Ribosomal protein S5 domain 2-like"/>
    <property type="match status" value="1"/>
</dbReference>
<dbReference type="OrthoDB" id="27298at2759"/>
<keyword evidence="9" id="KW-1185">Reference proteome</keyword>
<dbReference type="InterPro" id="IPR015847">
    <property type="entry name" value="ExoRNase_PH_dom2"/>
</dbReference>
<comment type="caution">
    <text evidence="8">The sequence shown here is derived from an EMBL/GenBank/DDBJ whole genome shotgun (WGS) entry which is preliminary data.</text>
</comment>
<dbReference type="GO" id="GO:0071028">
    <property type="term" value="P:nuclear mRNA surveillance"/>
    <property type="evidence" value="ECO:0007669"/>
    <property type="project" value="TreeGrafter"/>
</dbReference>
<proteinExistence type="inferred from homology"/>
<evidence type="ECO:0000259" key="7">
    <source>
        <dbReference type="Pfam" id="PF03725"/>
    </source>
</evidence>
<organism evidence="8 9">
    <name type="scientific">Scheffersomyces spartinae</name>
    <dbReference type="NCBI Taxonomy" id="45513"/>
    <lineage>
        <taxon>Eukaryota</taxon>
        <taxon>Fungi</taxon>
        <taxon>Dikarya</taxon>
        <taxon>Ascomycota</taxon>
        <taxon>Saccharomycotina</taxon>
        <taxon>Pichiomycetes</taxon>
        <taxon>Debaryomycetaceae</taxon>
        <taxon>Scheffersomyces</taxon>
    </lineage>
</organism>
<dbReference type="GO" id="GO:0034475">
    <property type="term" value="P:U4 snRNA 3'-end processing"/>
    <property type="evidence" value="ECO:0007669"/>
    <property type="project" value="TreeGrafter"/>
</dbReference>
<dbReference type="GO" id="GO:0071038">
    <property type="term" value="P:TRAMP-dependent tRNA surveillance pathway"/>
    <property type="evidence" value="ECO:0007669"/>
    <property type="project" value="UniProtKB-ARBA"/>
</dbReference>
<evidence type="ECO:0000256" key="1">
    <source>
        <dbReference type="ARBA" id="ARBA00004123"/>
    </source>
</evidence>
<dbReference type="GO" id="GO:0005730">
    <property type="term" value="C:nucleolus"/>
    <property type="evidence" value="ECO:0007669"/>
    <property type="project" value="TreeGrafter"/>
</dbReference>
<evidence type="ECO:0000256" key="5">
    <source>
        <dbReference type="ARBA" id="ARBA00023242"/>
    </source>
</evidence>
<comment type="subcellular location">
    <subcellularLocation>
        <location evidence="1">Nucleus</location>
    </subcellularLocation>
</comment>
<dbReference type="InterPro" id="IPR036345">
    <property type="entry name" value="ExoRNase_PH_dom2_sf"/>
</dbReference>
<evidence type="ECO:0000313" key="9">
    <source>
        <dbReference type="Proteomes" id="UP000790833"/>
    </source>
</evidence>
<keyword evidence="5" id="KW-0539">Nucleus</keyword>
<dbReference type="SUPFAM" id="SSF55666">
    <property type="entry name" value="Ribonuclease PH domain 2-like"/>
    <property type="match status" value="1"/>
</dbReference>
<gene>
    <name evidence="8" type="primary">RRP46</name>
    <name evidence="8" type="ORF">KQ657_002179</name>
</gene>
<dbReference type="PANTHER" id="PTHR11953">
    <property type="entry name" value="EXOSOME COMPLEX COMPONENT"/>
    <property type="match status" value="1"/>
</dbReference>
<dbReference type="EMBL" id="JAHMUF010000002">
    <property type="protein sequence ID" value="KAG7195794.1"/>
    <property type="molecule type" value="Genomic_DNA"/>
</dbReference>
<dbReference type="Gene3D" id="3.30.230.70">
    <property type="entry name" value="GHMP Kinase, N-terminal domain"/>
    <property type="match status" value="1"/>
</dbReference>